<name>A0A0R3X0C9_HYDTA</name>
<dbReference type="GO" id="GO:0034063">
    <property type="term" value="P:stress granule assembly"/>
    <property type="evidence" value="ECO:0007669"/>
    <property type="project" value="TreeGrafter"/>
</dbReference>
<reference evidence="5 6" key="2">
    <citation type="submission" date="2018-11" db="EMBL/GenBank/DDBJ databases">
        <authorList>
            <consortium name="Pathogen Informatics"/>
        </authorList>
    </citation>
    <scope>NUCLEOTIDE SEQUENCE [LARGE SCALE GENOMIC DNA]</scope>
</reference>
<feature type="compositionally biased region" description="Basic and acidic residues" evidence="2">
    <location>
        <begin position="198"/>
        <end position="207"/>
    </location>
</feature>
<dbReference type="InterPro" id="IPR025609">
    <property type="entry name" value="Lsm14-like_N"/>
</dbReference>
<dbReference type="PANTHER" id="PTHR13586:SF0">
    <property type="entry name" value="TRAILER HITCH, ISOFORM H"/>
    <property type="match status" value="1"/>
</dbReference>
<dbReference type="SMART" id="SM01271">
    <property type="entry name" value="LSM14"/>
    <property type="match status" value="1"/>
</dbReference>
<keyword evidence="6" id="KW-1185">Reference proteome</keyword>
<dbReference type="Gene3D" id="2.30.30.100">
    <property type="match status" value="1"/>
</dbReference>
<feature type="compositionally biased region" description="Basic and acidic residues" evidence="2">
    <location>
        <begin position="291"/>
        <end position="308"/>
    </location>
</feature>
<comment type="similarity">
    <text evidence="1">Belongs to the LSM14 family.</text>
</comment>
<evidence type="ECO:0000313" key="7">
    <source>
        <dbReference type="WBParaSite" id="TTAC_0000657801-mRNA-1"/>
    </source>
</evidence>
<dbReference type="GO" id="GO:0000932">
    <property type="term" value="C:P-body"/>
    <property type="evidence" value="ECO:0007669"/>
    <property type="project" value="TreeGrafter"/>
</dbReference>
<dbReference type="EMBL" id="UYWX01020308">
    <property type="protein sequence ID" value="VDM30790.1"/>
    <property type="molecule type" value="Genomic_DNA"/>
</dbReference>
<dbReference type="WBParaSite" id="TTAC_0000657801-mRNA-1">
    <property type="protein sequence ID" value="TTAC_0000657801-mRNA-1"/>
    <property type="gene ID" value="TTAC_0000657801"/>
</dbReference>
<evidence type="ECO:0000259" key="4">
    <source>
        <dbReference type="SMART" id="SM01271"/>
    </source>
</evidence>
<evidence type="ECO:0000259" key="3">
    <source>
        <dbReference type="SMART" id="SM01199"/>
    </source>
</evidence>
<feature type="compositionally biased region" description="Low complexity" evidence="2">
    <location>
        <begin position="115"/>
        <end position="133"/>
    </location>
</feature>
<dbReference type="InterPro" id="IPR010920">
    <property type="entry name" value="LSM_dom_sf"/>
</dbReference>
<gene>
    <name evidence="5" type="ORF">TTAC_LOCUS6563</name>
</gene>
<evidence type="ECO:0000313" key="6">
    <source>
        <dbReference type="Proteomes" id="UP000274429"/>
    </source>
</evidence>
<feature type="domain" description="Lsm14-like N-terminal" evidence="4">
    <location>
        <begin position="5"/>
        <end position="98"/>
    </location>
</feature>
<dbReference type="SUPFAM" id="SSF50182">
    <property type="entry name" value="Sm-like ribonucleoproteins"/>
    <property type="match status" value="1"/>
</dbReference>
<proteinExistence type="inferred from homology"/>
<feature type="region of interest" description="Disordered" evidence="2">
    <location>
        <begin position="155"/>
        <end position="275"/>
    </location>
</feature>
<evidence type="ECO:0000256" key="1">
    <source>
        <dbReference type="ARBA" id="ARBA00010415"/>
    </source>
</evidence>
<dbReference type="Proteomes" id="UP000274429">
    <property type="component" value="Unassembled WGS sequence"/>
</dbReference>
<protein>
    <submittedName>
        <fullName evidence="7">FFD domain-containing protein</fullName>
    </submittedName>
</protein>
<feature type="region of interest" description="Disordered" evidence="2">
    <location>
        <begin position="390"/>
        <end position="416"/>
    </location>
</feature>
<dbReference type="STRING" id="6205.A0A0R3X0C9"/>
<dbReference type="GO" id="GO:0003729">
    <property type="term" value="F:mRNA binding"/>
    <property type="evidence" value="ECO:0007669"/>
    <property type="project" value="TreeGrafter"/>
</dbReference>
<feature type="domain" description="FDF" evidence="3">
    <location>
        <begin position="271"/>
        <end position="359"/>
    </location>
</feature>
<evidence type="ECO:0000256" key="2">
    <source>
        <dbReference type="SAM" id="MobiDB-lite"/>
    </source>
</evidence>
<dbReference type="SMART" id="SM01199">
    <property type="entry name" value="FDF"/>
    <property type="match status" value="1"/>
</dbReference>
<dbReference type="InterPro" id="IPR019050">
    <property type="entry name" value="FDF_dom"/>
</dbReference>
<dbReference type="OrthoDB" id="21539at2759"/>
<feature type="region of interest" description="Disordered" evidence="2">
    <location>
        <begin position="291"/>
        <end position="317"/>
    </location>
</feature>
<dbReference type="Pfam" id="PF12701">
    <property type="entry name" value="LSM14"/>
    <property type="match status" value="1"/>
</dbReference>
<dbReference type="GO" id="GO:0033962">
    <property type="term" value="P:P-body assembly"/>
    <property type="evidence" value="ECO:0007669"/>
    <property type="project" value="TreeGrafter"/>
</dbReference>
<evidence type="ECO:0000313" key="5">
    <source>
        <dbReference type="EMBL" id="VDM30790.1"/>
    </source>
</evidence>
<feature type="region of interest" description="Disordered" evidence="2">
    <location>
        <begin position="99"/>
        <end position="140"/>
    </location>
</feature>
<dbReference type="AlphaFoldDB" id="A0A0R3X0C9"/>
<reference evidence="7" key="1">
    <citation type="submission" date="2017-02" db="UniProtKB">
        <authorList>
            <consortium name="WormBaseParasite"/>
        </authorList>
    </citation>
    <scope>IDENTIFICATION</scope>
</reference>
<feature type="compositionally biased region" description="Polar residues" evidence="2">
    <location>
        <begin position="238"/>
        <end position="255"/>
    </location>
</feature>
<organism evidence="7">
    <name type="scientific">Hydatigena taeniaeformis</name>
    <name type="common">Feline tapeworm</name>
    <name type="synonym">Taenia taeniaeformis</name>
    <dbReference type="NCBI Taxonomy" id="6205"/>
    <lineage>
        <taxon>Eukaryota</taxon>
        <taxon>Metazoa</taxon>
        <taxon>Spiralia</taxon>
        <taxon>Lophotrochozoa</taxon>
        <taxon>Platyhelminthes</taxon>
        <taxon>Cestoda</taxon>
        <taxon>Eucestoda</taxon>
        <taxon>Cyclophyllidea</taxon>
        <taxon>Taeniidae</taxon>
        <taxon>Hydatigera</taxon>
    </lineage>
</organism>
<accession>A0A0R3X0C9</accession>
<sequence length="416" mass="46685">MSLLEFSLVGHRIRIISKAQIRYEGTLFSIRKDENDDLVLVLSKVTSYGTEDRPCEHPVKPLSEVYEHIAFRGRELVDLQLLPSPRVGDDPSIISAELESNPLPKQKPLGSGDAPSTSSFFSQPESSTLSSFPNFMTPKPPADLLSDIPTTHWGNLDTLSGGENDRASAAGIGANMTPNIEESDSKDVSKNVSSSIRNGEERRDFQNRSRGRGFRPSYSNYQRFGGRNNGSHGESRPRGSSNASQHPGTRRNYNQRQRHYDHANKPRSEDLDFKEDYDFDKPNAELAEFLEKIEIAPHSNTESEHGEETNLENADTYDSSKSFFDTLSSELMDRAHGVVKSRSHREDRKQNFDTFGPAANRVGAAFRGGYRGRRAGGVHYRGNQRGVYKFPSKQIPIRKAEGEDSDIPRQPQQQQR</sequence>
<feature type="compositionally biased region" description="Basic and acidic residues" evidence="2">
    <location>
        <begin position="258"/>
        <end position="275"/>
    </location>
</feature>
<dbReference type="PANTHER" id="PTHR13586">
    <property type="entry name" value="SCD6 PROTEIN-RELATED"/>
    <property type="match status" value="1"/>
</dbReference>